<dbReference type="SUPFAM" id="SSF57850">
    <property type="entry name" value="RING/U-box"/>
    <property type="match status" value="1"/>
</dbReference>
<dbReference type="SMART" id="SM00184">
    <property type="entry name" value="RING"/>
    <property type="match status" value="1"/>
</dbReference>
<reference evidence="2" key="1">
    <citation type="journal article" date="2020" name="Nature">
        <title>Giant virus diversity and host interactions through global metagenomics.</title>
        <authorList>
            <person name="Schulz F."/>
            <person name="Roux S."/>
            <person name="Paez-Espino D."/>
            <person name="Jungbluth S."/>
            <person name="Walsh D.A."/>
            <person name="Denef V.J."/>
            <person name="McMahon K.D."/>
            <person name="Konstantinidis K.T."/>
            <person name="Eloe-Fadrosh E.A."/>
            <person name="Kyrpides N.C."/>
            <person name="Woyke T."/>
        </authorList>
    </citation>
    <scope>NUCLEOTIDE SEQUENCE</scope>
    <source>
        <strain evidence="2">GVMAG-M-3300021185-45</strain>
    </source>
</reference>
<evidence type="ECO:0000313" key="2">
    <source>
        <dbReference type="EMBL" id="QHT04389.1"/>
    </source>
</evidence>
<dbReference type="Pfam" id="PF13639">
    <property type="entry name" value="zf-RING_2"/>
    <property type="match status" value="1"/>
</dbReference>
<dbReference type="EMBL" id="MN739428">
    <property type="protein sequence ID" value="QHT04389.1"/>
    <property type="molecule type" value="Genomic_DNA"/>
</dbReference>
<feature type="domain" description="RING-type" evidence="1">
    <location>
        <begin position="148"/>
        <end position="194"/>
    </location>
</feature>
<dbReference type="InterPro" id="IPR001841">
    <property type="entry name" value="Znf_RING"/>
</dbReference>
<dbReference type="Gene3D" id="3.30.40.10">
    <property type="entry name" value="Zinc/RING finger domain, C3HC4 (zinc finger)"/>
    <property type="match status" value="1"/>
</dbReference>
<evidence type="ECO:0000259" key="1">
    <source>
        <dbReference type="PROSITE" id="PS50089"/>
    </source>
</evidence>
<protein>
    <recommendedName>
        <fullName evidence="1">RING-type domain-containing protein</fullName>
    </recommendedName>
</protein>
<dbReference type="InterPro" id="IPR013083">
    <property type="entry name" value="Znf_RING/FYVE/PHD"/>
</dbReference>
<organism evidence="2">
    <name type="scientific">viral metagenome</name>
    <dbReference type="NCBI Taxonomy" id="1070528"/>
    <lineage>
        <taxon>unclassified sequences</taxon>
        <taxon>metagenomes</taxon>
        <taxon>organismal metagenomes</taxon>
    </lineage>
</organism>
<dbReference type="AlphaFoldDB" id="A0A6C0CL35"/>
<dbReference type="PROSITE" id="PS50089">
    <property type="entry name" value="ZF_RING_2"/>
    <property type="match status" value="1"/>
</dbReference>
<sequence length="204" mass="23797">MSKSLKNCSICHAAKHKTGKCFQRNLYDRLVGNLRQFIEDHVGLDNQDQDWVIRSVCEVPKCEKNALKYIVTTMLLIYSYYSPHNNKLYTIDARSETPTKPIGKHTKIQLENLYVRIMKKFINTFVEIRLDEKKYMKKEEEEAEQDQCPICLESIKGQKTCTTTCGHSFCSPCFFTAMQSQIDQRGTSLCPLCRRTCIETRPRY</sequence>
<name>A0A6C0CL35_9ZZZZ</name>
<accession>A0A6C0CL35</accession>
<proteinExistence type="predicted"/>